<proteinExistence type="predicted"/>
<reference evidence="1 2" key="2">
    <citation type="submission" date="2020-03" db="EMBL/GenBank/DDBJ databases">
        <authorList>
            <person name="Ichikawa N."/>
            <person name="Kimura A."/>
            <person name="Kitahashi Y."/>
            <person name="Uohara A."/>
        </authorList>
    </citation>
    <scope>NUCLEOTIDE SEQUENCE [LARGE SCALE GENOMIC DNA]</scope>
    <source>
        <strain evidence="1 2">NBRC 108639</strain>
    </source>
</reference>
<dbReference type="RefSeq" id="WP_173056952.1">
    <property type="nucleotide sequence ID" value="NZ_BAABGO010000001.1"/>
</dbReference>
<organism evidence="1 2">
    <name type="scientific">Phytohabitans houttuyneae</name>
    <dbReference type="NCBI Taxonomy" id="1076126"/>
    <lineage>
        <taxon>Bacteria</taxon>
        <taxon>Bacillati</taxon>
        <taxon>Actinomycetota</taxon>
        <taxon>Actinomycetes</taxon>
        <taxon>Micromonosporales</taxon>
        <taxon>Micromonosporaceae</taxon>
    </lineage>
</organism>
<dbReference type="EMBL" id="BLPF01000001">
    <property type="protein sequence ID" value="GFJ79412.1"/>
    <property type="molecule type" value="Genomic_DNA"/>
</dbReference>
<protein>
    <submittedName>
        <fullName evidence="1">Uncharacterized protein</fullName>
    </submittedName>
</protein>
<evidence type="ECO:0000313" key="2">
    <source>
        <dbReference type="Proteomes" id="UP000482800"/>
    </source>
</evidence>
<evidence type="ECO:0000313" key="1">
    <source>
        <dbReference type="EMBL" id="GFJ79412.1"/>
    </source>
</evidence>
<keyword evidence="2" id="KW-1185">Reference proteome</keyword>
<dbReference type="AlphaFoldDB" id="A0A6V8K2P2"/>
<accession>A0A6V8K2P2</accession>
<reference evidence="1 2" key="1">
    <citation type="submission" date="2020-03" db="EMBL/GenBank/DDBJ databases">
        <title>Whole genome shotgun sequence of Phytohabitans houttuyneae NBRC 108639.</title>
        <authorList>
            <person name="Komaki H."/>
            <person name="Tamura T."/>
        </authorList>
    </citation>
    <scope>NUCLEOTIDE SEQUENCE [LARGE SCALE GENOMIC DNA]</scope>
    <source>
        <strain evidence="1 2">NBRC 108639</strain>
    </source>
</reference>
<dbReference type="Proteomes" id="UP000482800">
    <property type="component" value="Unassembled WGS sequence"/>
</dbReference>
<sequence length="170" mass="18687">MSDLHPTPTRLALLADVRAGRVFRDTVGYSYIDGGTRVTARVAEMAAAGWAELHDTGQHRSFQLPRWRLTDVGREVLEQHELRRALAAAGFDPLPMPGTVWQDMHAVSWLPGGHRRLVKVTSVGNTVTGWQVRVTANNDVPPNAHPNWPGGAAGLIYVKHLLADYQLVEG</sequence>
<name>A0A6V8K2P2_9ACTN</name>
<comment type="caution">
    <text evidence="1">The sequence shown here is derived from an EMBL/GenBank/DDBJ whole genome shotgun (WGS) entry which is preliminary data.</text>
</comment>
<gene>
    <name evidence="1" type="ORF">Phou_035920</name>
</gene>